<dbReference type="GO" id="GO:0046578">
    <property type="term" value="P:regulation of Ras protein signal transduction"/>
    <property type="evidence" value="ECO:0007669"/>
    <property type="project" value="TreeGrafter"/>
</dbReference>
<proteinExistence type="predicted"/>
<feature type="compositionally biased region" description="Polar residues" evidence="2">
    <location>
        <begin position="1448"/>
        <end position="1461"/>
    </location>
</feature>
<evidence type="ECO:0000259" key="4">
    <source>
        <dbReference type="PROSITE" id="PS50106"/>
    </source>
</evidence>
<dbReference type="OrthoDB" id="120383at2759"/>
<reference evidence="6" key="1">
    <citation type="submission" date="2020-05" db="UniProtKB">
        <authorList>
            <consortium name="EnsemblMetazoa"/>
        </authorList>
    </citation>
    <scope>IDENTIFICATION</scope>
    <source>
        <strain evidence="6">BB02</strain>
    </source>
</reference>
<dbReference type="Pfam" id="PF00595">
    <property type="entry name" value="PDZ"/>
    <property type="match status" value="1"/>
</dbReference>
<dbReference type="InterPro" id="IPR057459">
    <property type="entry name" value="SYDE1/2_C2"/>
</dbReference>
<organism evidence="6 7">
    <name type="scientific">Biomphalaria glabrata</name>
    <name type="common">Bloodfluke planorb</name>
    <name type="synonym">Freshwater snail</name>
    <dbReference type="NCBI Taxonomy" id="6526"/>
    <lineage>
        <taxon>Eukaryota</taxon>
        <taxon>Metazoa</taxon>
        <taxon>Spiralia</taxon>
        <taxon>Lophotrochozoa</taxon>
        <taxon>Mollusca</taxon>
        <taxon>Gastropoda</taxon>
        <taxon>Heterobranchia</taxon>
        <taxon>Euthyneura</taxon>
        <taxon>Panpulmonata</taxon>
        <taxon>Hygrophila</taxon>
        <taxon>Lymnaeoidea</taxon>
        <taxon>Planorbidae</taxon>
        <taxon>Biomphalaria</taxon>
    </lineage>
</organism>
<feature type="region of interest" description="Disordered" evidence="2">
    <location>
        <begin position="544"/>
        <end position="563"/>
    </location>
</feature>
<dbReference type="PANTHER" id="PTHR46150:SF3">
    <property type="entry name" value="RHO GTPASE-ACTIVATING PROTEIN 100F"/>
    <property type="match status" value="1"/>
</dbReference>
<feature type="compositionally biased region" description="Low complexity" evidence="2">
    <location>
        <begin position="401"/>
        <end position="413"/>
    </location>
</feature>
<name>A0A2C9JQC5_BIOGL</name>
<sequence>MWIYQCPSCVYMYMNVNCGGDNTLMFLLQNFPRMKQKSCCGNLGYSFVVLGEDNKRQTDDSSNAPAVTRSKEEHQQEATSSEKLLEQLERRLSHPDHKTRLLNPKEAEPLVSPDQSAVTEDQPYIAIDAEAEYGTPRRRKSSRPLSDPSEGRNSKSAGPAPEQTIEYPENSDGGSRLQEPPVVVSKSLSSYYDAKKAHPYVRSLSQDESRTKEAVKSAQHEELLKELSLHPRLQSTEQRIQYHHDISCEPRLHLTQQYQQQYQYHPHQQQHQQQHHQQPLLQEKNQYQQSQQQQLNQHSQKRHQHSFSEPIQFQVSEPNRQAYRQISYQQPQDLFSHQQQDFYQNQHIIFQKQQQRFTQTTRGHENILSDRGHLQSTRPFEGTLSALEANRKSAEPQNIPTTHSSATASATFPSKNSSSYLYANSNASTGSKNGSGPVGLEMGIKSMEFEDDSFVVETVEIIKRPGQTLGFYIREGNGFDRSDGVFISRIQMGTVAQSNGLLHVGDEIVTVNNVKVGNMSLDDVVILMSIPKKLVLTIRTRRNSSKNKSCPSLPMAEKPDPPIVVLKKGRSSSASALEMTEKCPDMYEPGQSYAQYPFQTADYLPRRDVSQDRHAPGSRYTSIFITPQRAEAKLLKDDGVDSSNSSDGSLPRSIDSKERVYLGQEVGDTPHTGYMSVTNPIYDHFPLMSERDYKHHYLPDSLSRKSALPKSPSKQSPLGASPHLHGYRSRTGPDTSPAYSEPPYMNVGALREGLLQQSQQNYQHHITSPHYPAQHQQHFTSHYPFQTQSPHQSYPLHTSPQGTMPYPIQSPQYRGGMSVSQEERRRQERLRTLLNTKSRYGRLLRSRSPECYNSDSELIFTHQQQSDGRGFASDYETYGGAFSDDEPVYSIPRIPSSSSSELEKLLKKFTTLSQELQQEQSKLQRQLSTRDKATRPGQIPLSRADSLSGDEYGFQSISGQGSPVPIRRAASTQTPALPPRLSRLPSADTPPFLYSTYQHESHPDLSGRALSSGGAIGGVGSLSLAGGLPLSTSQTSMQLTKHGETSTPSSPRASSGRLRDLQLTRKPLHIPYSEFEPYKADMRKRVELTRSGGLDGLLSIHIMSGQGLKSSKTSLRDLYCVVAVDSLNKARTMIRTGAINFDWDEAFDVDLEDSKEVSFLIYHWDPNYKHRLCFHGSILLPSYVSSGHKRYVAIKLEPKGILFVTLLYKEPAISLQRLPSIKKNALFGAELESIILRENSGLNVPLIVHKCVQEVERRGLETVGIYRLCGSARRKTMLREAFEADALSVDLSPENVSDIHVITGVLKDYLRELPEPLFTNALYQMLLDALSVRLPCDPEGSAKLMLSILECLPSANQDTMALLLNHLRRVAAHCDKNKMPIDNLAICFGPVLLCPAPSSNPDPLLDFRKHIEVLRYLLEIWDYEGSSSTGTSKSPTADTIISVETGDSPHQTSHQGQQMDSSRNDTIKSDAGDMTSSRQ</sequence>
<keyword evidence="1" id="KW-0343">GTPase activation</keyword>
<dbReference type="GO" id="GO:0007165">
    <property type="term" value="P:signal transduction"/>
    <property type="evidence" value="ECO:0007669"/>
    <property type="project" value="InterPro"/>
</dbReference>
<feature type="region of interest" description="Disordered" evidence="2">
    <location>
        <begin position="703"/>
        <end position="741"/>
    </location>
</feature>
<dbReference type="SMART" id="SM00239">
    <property type="entry name" value="C2"/>
    <property type="match status" value="1"/>
</dbReference>
<dbReference type="CDD" id="cd00030">
    <property type="entry name" value="C2"/>
    <property type="match status" value="1"/>
</dbReference>
<dbReference type="InterPro" id="IPR000008">
    <property type="entry name" value="C2_dom"/>
</dbReference>
<dbReference type="Gene3D" id="2.30.42.10">
    <property type="match status" value="1"/>
</dbReference>
<dbReference type="Pfam" id="PF00620">
    <property type="entry name" value="RhoGAP"/>
    <property type="match status" value="1"/>
</dbReference>
<dbReference type="EnsemblMetazoa" id="BGLB006306-RB">
    <property type="protein sequence ID" value="BGLB006306-PB"/>
    <property type="gene ID" value="BGLB006306"/>
</dbReference>
<dbReference type="SUPFAM" id="SSF49562">
    <property type="entry name" value="C2 domain (Calcium/lipid-binding domain, CaLB)"/>
    <property type="match status" value="1"/>
</dbReference>
<feature type="region of interest" description="Disordered" evidence="2">
    <location>
        <begin position="636"/>
        <end position="659"/>
    </location>
</feature>
<protein>
    <recommendedName>
        <fullName evidence="8">Rho GTPase-activating protein 100F</fullName>
    </recommendedName>
</protein>
<dbReference type="CDD" id="cd06718">
    <property type="entry name" value="PDZ_Par6-like"/>
    <property type="match status" value="1"/>
</dbReference>
<dbReference type="GO" id="GO:0005096">
    <property type="term" value="F:GTPase activator activity"/>
    <property type="evidence" value="ECO:0007669"/>
    <property type="project" value="UniProtKB-KW"/>
</dbReference>
<evidence type="ECO:0000256" key="2">
    <source>
        <dbReference type="SAM" id="MobiDB-lite"/>
    </source>
</evidence>
<gene>
    <name evidence="6" type="primary">106063574</name>
</gene>
<dbReference type="VEuPathDB" id="VectorBase:BGLAX_036769"/>
<dbReference type="STRING" id="6526.A0A2C9JQC5"/>
<dbReference type="InterPro" id="IPR008936">
    <property type="entry name" value="Rho_GTPase_activation_prot"/>
</dbReference>
<dbReference type="KEGG" id="bgt:106063574"/>
<dbReference type="InterPro" id="IPR035892">
    <property type="entry name" value="C2_domain_sf"/>
</dbReference>
<dbReference type="Proteomes" id="UP000076420">
    <property type="component" value="Unassembled WGS sequence"/>
</dbReference>
<dbReference type="GO" id="GO:0030030">
    <property type="term" value="P:cell projection organization"/>
    <property type="evidence" value="ECO:0007669"/>
    <property type="project" value="TreeGrafter"/>
</dbReference>
<feature type="compositionally biased region" description="Basic and acidic residues" evidence="2">
    <location>
        <begin position="1462"/>
        <end position="1471"/>
    </location>
</feature>
<dbReference type="GO" id="GO:0097060">
    <property type="term" value="C:synaptic membrane"/>
    <property type="evidence" value="ECO:0007669"/>
    <property type="project" value="TreeGrafter"/>
</dbReference>
<dbReference type="InterPro" id="IPR036034">
    <property type="entry name" value="PDZ_sf"/>
</dbReference>
<feature type="domain" description="PDZ" evidence="4">
    <location>
        <begin position="458"/>
        <end position="528"/>
    </location>
</feature>
<dbReference type="SMART" id="SM00228">
    <property type="entry name" value="PDZ"/>
    <property type="match status" value="1"/>
</dbReference>
<feature type="region of interest" description="Disordered" evidence="2">
    <location>
        <begin position="392"/>
        <end position="413"/>
    </location>
</feature>
<dbReference type="SMART" id="SM00324">
    <property type="entry name" value="RhoGAP"/>
    <property type="match status" value="1"/>
</dbReference>
<dbReference type="PANTHER" id="PTHR46150">
    <property type="entry name" value="RHO GTPASE-ACTIVATING PROTEIN 100F"/>
    <property type="match status" value="1"/>
</dbReference>
<evidence type="ECO:0000313" key="7">
    <source>
        <dbReference type="Proteomes" id="UP000076420"/>
    </source>
</evidence>
<dbReference type="SUPFAM" id="SSF48350">
    <property type="entry name" value="GTPase activation domain, GAP"/>
    <property type="match status" value="1"/>
</dbReference>
<dbReference type="Gene3D" id="1.10.555.10">
    <property type="entry name" value="Rho GTPase activation protein"/>
    <property type="match status" value="1"/>
</dbReference>
<feature type="compositionally biased region" description="Polar residues" evidence="2">
    <location>
        <begin position="1035"/>
        <end position="1053"/>
    </location>
</feature>
<feature type="region of interest" description="Disordered" evidence="2">
    <location>
        <begin position="1426"/>
        <end position="1479"/>
    </location>
</feature>
<evidence type="ECO:0000259" key="3">
    <source>
        <dbReference type="PROSITE" id="PS50004"/>
    </source>
</evidence>
<dbReference type="PROSITE" id="PS50004">
    <property type="entry name" value="C2"/>
    <property type="match status" value="1"/>
</dbReference>
<dbReference type="GO" id="GO:0016477">
    <property type="term" value="P:cell migration"/>
    <property type="evidence" value="ECO:0007669"/>
    <property type="project" value="TreeGrafter"/>
</dbReference>
<feature type="domain" description="C2" evidence="3">
    <location>
        <begin position="1078"/>
        <end position="1193"/>
    </location>
</feature>
<dbReference type="PROSITE" id="PS50238">
    <property type="entry name" value="RHOGAP"/>
    <property type="match status" value="1"/>
</dbReference>
<dbReference type="InterPro" id="IPR001478">
    <property type="entry name" value="PDZ"/>
</dbReference>
<accession>A0A2C9JQC5</accession>
<dbReference type="SUPFAM" id="SSF50156">
    <property type="entry name" value="PDZ domain-like"/>
    <property type="match status" value="1"/>
</dbReference>
<evidence type="ECO:0000259" key="5">
    <source>
        <dbReference type="PROSITE" id="PS50238"/>
    </source>
</evidence>
<evidence type="ECO:0000313" key="6">
    <source>
        <dbReference type="EnsemblMetazoa" id="BGLB006306-PB"/>
    </source>
</evidence>
<dbReference type="InterPro" id="IPR052118">
    <property type="entry name" value="Rho-GAP_regulator"/>
</dbReference>
<feature type="compositionally biased region" description="Basic and acidic residues" evidence="2">
    <location>
        <begin position="83"/>
        <end position="108"/>
    </location>
</feature>
<dbReference type="Pfam" id="PF25336">
    <property type="entry name" value="C2_SYDE"/>
    <property type="match status" value="1"/>
</dbReference>
<feature type="region of interest" description="Disordered" evidence="2">
    <location>
        <begin position="55"/>
        <end position="179"/>
    </location>
</feature>
<dbReference type="PROSITE" id="PS50106">
    <property type="entry name" value="PDZ"/>
    <property type="match status" value="1"/>
</dbReference>
<feature type="region of interest" description="Disordered" evidence="2">
    <location>
        <begin position="1035"/>
        <end position="1059"/>
    </location>
</feature>
<dbReference type="VEuPathDB" id="VectorBase:BGLB006306"/>
<feature type="region of interest" description="Disordered" evidence="2">
    <location>
        <begin position="920"/>
        <end position="1009"/>
    </location>
</feature>
<dbReference type="Gene3D" id="2.60.40.150">
    <property type="entry name" value="C2 domain"/>
    <property type="match status" value="1"/>
</dbReference>
<dbReference type="InterPro" id="IPR000198">
    <property type="entry name" value="RhoGAP_dom"/>
</dbReference>
<feature type="domain" description="Rho-GAP" evidence="5">
    <location>
        <begin position="1229"/>
        <end position="1425"/>
    </location>
</feature>
<evidence type="ECO:0000256" key="1">
    <source>
        <dbReference type="ARBA" id="ARBA00022468"/>
    </source>
</evidence>
<evidence type="ECO:0008006" key="8">
    <source>
        <dbReference type="Google" id="ProtNLM"/>
    </source>
</evidence>
<feature type="region of interest" description="Disordered" evidence="2">
    <location>
        <begin position="260"/>
        <end position="308"/>
    </location>
</feature>
<feature type="compositionally biased region" description="Low complexity" evidence="2">
    <location>
        <begin position="260"/>
        <end position="298"/>
    </location>
</feature>